<evidence type="ECO:0000313" key="2">
    <source>
        <dbReference type="EMBL" id="SHN70599.1"/>
    </source>
</evidence>
<name>A0A1M7TIJ7_9BACT</name>
<dbReference type="InterPro" id="IPR003744">
    <property type="entry name" value="YhhQ"/>
</dbReference>
<keyword evidence="1" id="KW-0472">Membrane</keyword>
<sequence>MFYVIAYISCIVIVNQAFGIVPLLSLPNGELWSPVALLVGFVFILRDYAQRAVGHWVVAAMLIGGIISWFMATPQIALASITAFLIGEFMDWSVYSFTKRPFSQRVLLSSIVSTPIDSFVFLYMVGIFSIPSLFMMTISKLLGACIVYFIARKKEQNLAFSAQ</sequence>
<accession>A0A1M7TIJ7</accession>
<keyword evidence="3" id="KW-1185">Reference proteome</keyword>
<feature type="transmembrane region" description="Helical" evidence="1">
    <location>
        <begin position="106"/>
        <end position="127"/>
    </location>
</feature>
<dbReference type="Pfam" id="PF02592">
    <property type="entry name" value="Vut_1"/>
    <property type="match status" value="1"/>
</dbReference>
<dbReference type="RefSeq" id="WP_072697736.1">
    <property type="nucleotide sequence ID" value="NZ_FRDI01000013.1"/>
</dbReference>
<reference evidence="2 3" key="1">
    <citation type="submission" date="2016-12" db="EMBL/GenBank/DDBJ databases">
        <authorList>
            <person name="Song W.-J."/>
            <person name="Kurnit D.M."/>
        </authorList>
    </citation>
    <scope>NUCLEOTIDE SEQUENCE [LARGE SCALE GENOMIC DNA]</scope>
    <source>
        <strain evidence="2 3">DSM 11393</strain>
    </source>
</reference>
<gene>
    <name evidence="2" type="ORF">SAMN02745728_02058</name>
</gene>
<evidence type="ECO:0000256" key="1">
    <source>
        <dbReference type="SAM" id="Phobius"/>
    </source>
</evidence>
<keyword evidence="1" id="KW-1133">Transmembrane helix</keyword>
<feature type="transmembrane region" description="Helical" evidence="1">
    <location>
        <begin position="76"/>
        <end position="94"/>
    </location>
</feature>
<organism evidence="2 3">
    <name type="scientific">Desulfovibrio litoralis DSM 11393</name>
    <dbReference type="NCBI Taxonomy" id="1121455"/>
    <lineage>
        <taxon>Bacteria</taxon>
        <taxon>Pseudomonadati</taxon>
        <taxon>Thermodesulfobacteriota</taxon>
        <taxon>Desulfovibrionia</taxon>
        <taxon>Desulfovibrionales</taxon>
        <taxon>Desulfovibrionaceae</taxon>
        <taxon>Desulfovibrio</taxon>
    </lineage>
</organism>
<evidence type="ECO:0000313" key="3">
    <source>
        <dbReference type="Proteomes" id="UP000186469"/>
    </source>
</evidence>
<dbReference type="EMBL" id="FRDI01000013">
    <property type="protein sequence ID" value="SHN70599.1"/>
    <property type="molecule type" value="Genomic_DNA"/>
</dbReference>
<feature type="transmembrane region" description="Helical" evidence="1">
    <location>
        <begin position="52"/>
        <end position="70"/>
    </location>
</feature>
<dbReference type="AlphaFoldDB" id="A0A1M7TIJ7"/>
<dbReference type="OrthoDB" id="5456784at2"/>
<feature type="transmembrane region" description="Helical" evidence="1">
    <location>
        <begin position="133"/>
        <end position="151"/>
    </location>
</feature>
<protein>
    <submittedName>
        <fullName evidence="2">Putative vitamin uptake transporter</fullName>
    </submittedName>
</protein>
<dbReference type="STRING" id="1121455.SAMN02745728_02058"/>
<keyword evidence="1" id="KW-0812">Transmembrane</keyword>
<proteinExistence type="predicted"/>
<dbReference type="Proteomes" id="UP000186469">
    <property type="component" value="Unassembled WGS sequence"/>
</dbReference>
<feature type="transmembrane region" description="Helical" evidence="1">
    <location>
        <begin position="29"/>
        <end position="45"/>
    </location>
</feature>